<evidence type="ECO:0000313" key="3">
    <source>
        <dbReference type="EMBL" id="OHA92549.1"/>
    </source>
</evidence>
<dbReference type="GO" id="GO:0016757">
    <property type="term" value="F:glycosyltransferase activity"/>
    <property type="evidence" value="ECO:0007669"/>
    <property type="project" value="InterPro"/>
</dbReference>
<dbReference type="PANTHER" id="PTHR45947">
    <property type="entry name" value="SULFOQUINOVOSYL TRANSFERASE SQD2"/>
    <property type="match status" value="1"/>
</dbReference>
<organism evidence="3 4">
    <name type="scientific">Candidatus Zambryskibacteria bacterium RIFCSPHIGHO2_02_38_10.5</name>
    <dbReference type="NCBI Taxonomy" id="1802742"/>
    <lineage>
        <taxon>Bacteria</taxon>
        <taxon>Candidatus Zambryskiibacteriota</taxon>
    </lineage>
</organism>
<dbReference type="InterPro" id="IPR050194">
    <property type="entry name" value="Glycosyltransferase_grp1"/>
</dbReference>
<evidence type="ECO:0000313" key="4">
    <source>
        <dbReference type="Proteomes" id="UP000179264"/>
    </source>
</evidence>
<dbReference type="Pfam" id="PF00534">
    <property type="entry name" value="Glycos_transf_1"/>
    <property type="match status" value="1"/>
</dbReference>
<feature type="domain" description="Glycosyltransferase subfamily 4-like N-terminal" evidence="2">
    <location>
        <begin position="15"/>
        <end position="182"/>
    </location>
</feature>
<dbReference type="EMBL" id="MHVL01000046">
    <property type="protein sequence ID" value="OHA92549.1"/>
    <property type="molecule type" value="Genomic_DNA"/>
</dbReference>
<dbReference type="InterPro" id="IPR001296">
    <property type="entry name" value="Glyco_trans_1"/>
</dbReference>
<evidence type="ECO:0008006" key="5">
    <source>
        <dbReference type="Google" id="ProtNLM"/>
    </source>
</evidence>
<gene>
    <name evidence="3" type="ORF">A2W58_00930</name>
</gene>
<dbReference type="PANTHER" id="PTHR45947:SF3">
    <property type="entry name" value="SULFOQUINOVOSYL TRANSFERASE SQD2"/>
    <property type="match status" value="1"/>
</dbReference>
<accession>A0A1G2T6Y2</accession>
<dbReference type="InterPro" id="IPR028098">
    <property type="entry name" value="Glyco_trans_4-like_N"/>
</dbReference>
<dbReference type="Pfam" id="PF13439">
    <property type="entry name" value="Glyco_transf_4"/>
    <property type="match status" value="1"/>
</dbReference>
<dbReference type="AlphaFoldDB" id="A0A1G2T6Y2"/>
<feature type="domain" description="Glycosyl transferase family 1" evidence="1">
    <location>
        <begin position="190"/>
        <end position="347"/>
    </location>
</feature>
<reference evidence="3 4" key="1">
    <citation type="journal article" date="2016" name="Nat. Commun.">
        <title>Thousands of microbial genomes shed light on interconnected biogeochemical processes in an aquifer system.</title>
        <authorList>
            <person name="Anantharaman K."/>
            <person name="Brown C.T."/>
            <person name="Hug L.A."/>
            <person name="Sharon I."/>
            <person name="Castelle C.J."/>
            <person name="Probst A.J."/>
            <person name="Thomas B.C."/>
            <person name="Singh A."/>
            <person name="Wilkins M.J."/>
            <person name="Karaoz U."/>
            <person name="Brodie E.L."/>
            <person name="Williams K.H."/>
            <person name="Hubbard S.S."/>
            <person name="Banfield J.F."/>
        </authorList>
    </citation>
    <scope>NUCLEOTIDE SEQUENCE [LARGE SCALE GENOMIC DNA]</scope>
</reference>
<name>A0A1G2T6Y2_9BACT</name>
<proteinExistence type="predicted"/>
<dbReference type="CDD" id="cd03801">
    <property type="entry name" value="GT4_PimA-like"/>
    <property type="match status" value="1"/>
</dbReference>
<protein>
    <recommendedName>
        <fullName evidence="5">Glycosyl transferase family 1 domain-containing protein</fullName>
    </recommendedName>
</protein>
<dbReference type="Gene3D" id="3.40.50.2000">
    <property type="entry name" value="Glycogen Phosphorylase B"/>
    <property type="match status" value="2"/>
</dbReference>
<evidence type="ECO:0000259" key="1">
    <source>
        <dbReference type="Pfam" id="PF00534"/>
    </source>
</evidence>
<sequence>MRRVLFICSLYHPHIGGIETMVTELSRFYRGQGIESVILTKKWPTTLTEEDDYKDTKIYRVVSARTETEFNNIIEWAKNNENKIKADIIHVIGVRRPLPLIGLLLSRHWNVPLISTIAGSEIPNTGDSETETVWNESKEIMRPVLESSSIVTCVSKALENDLRGIVPNLNYVRTVYAGIDTEFINSVSCTETEKNYIVSLRRLTPSKGVDILIRAFKDIANEYPQIRLLIAGEGHEEENLKTLARNLNLDDKIKFIGTVSLTRAISLLKGAICTVVPSISEGGSLVNIEAQAASCPVVASRVGGIPEYVQDGVSGLLFESRNLKDLADKVKIIISNAPLRNKLIQGGVEHANKFSWDILGPQYLALYNEMIDVKQIKSFQPWSRLTKRLWLKLK</sequence>
<comment type="caution">
    <text evidence="3">The sequence shown here is derived from an EMBL/GenBank/DDBJ whole genome shotgun (WGS) entry which is preliminary data.</text>
</comment>
<dbReference type="Proteomes" id="UP000179264">
    <property type="component" value="Unassembled WGS sequence"/>
</dbReference>
<dbReference type="SUPFAM" id="SSF53756">
    <property type="entry name" value="UDP-Glycosyltransferase/glycogen phosphorylase"/>
    <property type="match status" value="1"/>
</dbReference>
<evidence type="ECO:0000259" key="2">
    <source>
        <dbReference type="Pfam" id="PF13439"/>
    </source>
</evidence>